<keyword evidence="1" id="KW-0472">Membrane</keyword>
<evidence type="ECO:0000313" key="3">
    <source>
        <dbReference type="Proteomes" id="UP000250123"/>
    </source>
</evidence>
<feature type="transmembrane region" description="Helical" evidence="1">
    <location>
        <begin position="469"/>
        <end position="486"/>
    </location>
</feature>
<feature type="transmembrane region" description="Helical" evidence="1">
    <location>
        <begin position="498"/>
        <end position="519"/>
    </location>
</feature>
<dbReference type="AlphaFoldDB" id="A0A330MA76"/>
<organism evidence="2 3">
    <name type="scientific">Shewanella benthica</name>
    <dbReference type="NCBI Taxonomy" id="43661"/>
    <lineage>
        <taxon>Bacteria</taxon>
        <taxon>Pseudomonadati</taxon>
        <taxon>Pseudomonadota</taxon>
        <taxon>Gammaproteobacteria</taxon>
        <taxon>Alteromonadales</taxon>
        <taxon>Shewanellaceae</taxon>
        <taxon>Shewanella</taxon>
    </lineage>
</organism>
<dbReference type="OrthoDB" id="7066282at2"/>
<dbReference type="RefSeq" id="WP_112353899.1">
    <property type="nucleotide sequence ID" value="NZ_LS483452.1"/>
</dbReference>
<reference evidence="3" key="1">
    <citation type="submission" date="2018-06" db="EMBL/GenBank/DDBJ databases">
        <authorList>
            <person name="Cea G.-C."/>
            <person name="William W."/>
        </authorList>
    </citation>
    <scope>NUCLEOTIDE SEQUENCE [LARGE SCALE GENOMIC DNA]</scope>
    <source>
        <strain evidence="3">DB21MT-2</strain>
    </source>
</reference>
<accession>A0A330MA76</accession>
<name>A0A330MA76_9GAMM</name>
<evidence type="ECO:0000256" key="1">
    <source>
        <dbReference type="SAM" id="Phobius"/>
    </source>
</evidence>
<dbReference type="KEGG" id="sbk:SHEWBE_4374"/>
<dbReference type="Proteomes" id="UP000250123">
    <property type="component" value="Chromosome SHEWBE"/>
</dbReference>
<keyword evidence="1" id="KW-1133">Transmembrane helix</keyword>
<dbReference type="EMBL" id="LS483452">
    <property type="protein sequence ID" value="SQH78334.1"/>
    <property type="molecule type" value="Genomic_DNA"/>
</dbReference>
<keyword evidence="1" id="KW-0812">Transmembrane</keyword>
<sequence>MSDLHKLKSRRAKLRELSERSHIRSVPKNIEGNRHLQGEIDDEALAFSDMSQEYSERIRNCDTSVAKEEVNALLRTLDDQVDPMDHILEPVFLSLFDGTMRAFKIGTKQGITASRLYSECKSFNYADTQSTHLMVDSYTEYLNERDNIAKLDSESSYNKGKIIRDDSSMNMRDSTKMGKAVKEHFDGEQIATDSYGGDEKIFANTTQAKSTGNKNQATEADHVIPCSEICKNLKKNKALTDSDIRDIVNTDQNLVATSKHNNRGVITGKFGKSQSELQQEVDQGYIVDAKGKKHTLSEQELKIRKNMVDKMETAQEAIDSKTNDKVMDNIKNNKEVQKRMATDASNAAANQSLGDLIIFMIKPLYFELKDCFVNGIENGVDANSFKSALSIRINRIKSYVMEQAGGALKGGAFSFFKSFVSMLLEGIVNCFVGVFKSIFRMVKEGFKVLMQIAPILRDKNKTMVEKGDAILKLSAASLSIFASIGIESWLNSMGIGEPWSIIISSVLTAVLTALAMYLLDKMDLFGLKEEARLNRIDEILTLRVGETKEEMFSMVRSLS</sequence>
<proteinExistence type="predicted"/>
<evidence type="ECO:0000313" key="2">
    <source>
        <dbReference type="EMBL" id="SQH78334.1"/>
    </source>
</evidence>
<protein>
    <submittedName>
        <fullName evidence="2">Uncharacterized protein</fullName>
    </submittedName>
</protein>
<feature type="transmembrane region" description="Helical" evidence="1">
    <location>
        <begin position="419"/>
        <end position="439"/>
    </location>
</feature>
<gene>
    <name evidence="2" type="ORF">SHEWBE_4374</name>
</gene>